<evidence type="ECO:0000313" key="3">
    <source>
        <dbReference type="Proteomes" id="UP000318416"/>
    </source>
</evidence>
<evidence type="ECO:0000259" key="1">
    <source>
        <dbReference type="Pfam" id="PF13460"/>
    </source>
</evidence>
<dbReference type="AlphaFoldDB" id="A0A561ENQ8"/>
<reference evidence="2 3" key="1">
    <citation type="submission" date="2019-06" db="EMBL/GenBank/DDBJ databases">
        <title>Sequencing the genomes of 1000 actinobacteria strains.</title>
        <authorList>
            <person name="Klenk H.-P."/>
        </authorList>
    </citation>
    <scope>NUCLEOTIDE SEQUENCE [LARGE SCALE GENOMIC DNA]</scope>
    <source>
        <strain evidence="2 3">DSM 41649</strain>
    </source>
</reference>
<comment type="caution">
    <text evidence="2">The sequence shown here is derived from an EMBL/GenBank/DDBJ whole genome shotgun (WGS) entry which is preliminary data.</text>
</comment>
<dbReference type="OrthoDB" id="4248066at2"/>
<accession>A0A561ENQ8</accession>
<dbReference type="InterPro" id="IPR016040">
    <property type="entry name" value="NAD(P)-bd_dom"/>
</dbReference>
<dbReference type="PANTHER" id="PTHR15020">
    <property type="entry name" value="FLAVIN REDUCTASE-RELATED"/>
    <property type="match status" value="1"/>
</dbReference>
<name>A0A561ENQ8_9ACTN</name>
<gene>
    <name evidence="2" type="ORF">FB465_2262</name>
</gene>
<organism evidence="2 3">
    <name type="scientific">Kitasatospora atroaurantiaca</name>
    <dbReference type="NCBI Taxonomy" id="285545"/>
    <lineage>
        <taxon>Bacteria</taxon>
        <taxon>Bacillati</taxon>
        <taxon>Actinomycetota</taxon>
        <taxon>Actinomycetes</taxon>
        <taxon>Kitasatosporales</taxon>
        <taxon>Streptomycetaceae</taxon>
        <taxon>Kitasatospora</taxon>
    </lineage>
</organism>
<dbReference type="PANTHER" id="PTHR15020:SF50">
    <property type="entry name" value="UPF0659 PROTEIN YMR090W"/>
    <property type="match status" value="1"/>
</dbReference>
<keyword evidence="3" id="KW-1185">Reference proteome</keyword>
<dbReference type="EMBL" id="VIVR01000001">
    <property type="protein sequence ID" value="TWE17254.1"/>
    <property type="molecule type" value="Genomic_DNA"/>
</dbReference>
<dbReference type="Gene3D" id="3.40.50.720">
    <property type="entry name" value="NAD(P)-binding Rossmann-like Domain"/>
    <property type="match status" value="1"/>
</dbReference>
<dbReference type="SUPFAM" id="SSF51735">
    <property type="entry name" value="NAD(P)-binding Rossmann-fold domains"/>
    <property type="match status" value="1"/>
</dbReference>
<dbReference type="Pfam" id="PF13460">
    <property type="entry name" value="NAD_binding_10"/>
    <property type="match status" value="1"/>
</dbReference>
<dbReference type="InterPro" id="IPR036291">
    <property type="entry name" value="NAD(P)-bd_dom_sf"/>
</dbReference>
<dbReference type="RefSeq" id="WP_145789916.1">
    <property type="nucleotide sequence ID" value="NZ_BAAABR010000030.1"/>
</dbReference>
<dbReference type="Proteomes" id="UP000318416">
    <property type="component" value="Unassembled WGS sequence"/>
</dbReference>
<sequence>MRITVLGAGGATGLRIVNLLVAKGLSPFAAVRTPSQGARLRACGAESAVIDVTASASELERSFAGTDVVLNAAAARNVLHAKEVDRDGVIAAIGAAQRAGVTRWVQVSMAGVDDVTRLPGVLREVGLAKQEADDFLACSELAWTVVRPPWLTETAGTGRIAVRGIGDGRLSRDDLAAVVVDSIGQPTTHRRMFEVGGGAVPIGTALAGLAG</sequence>
<protein>
    <submittedName>
        <fullName evidence="2">Putative NADH-flavin reductase</fullName>
    </submittedName>
</protein>
<evidence type="ECO:0000313" key="2">
    <source>
        <dbReference type="EMBL" id="TWE17254.1"/>
    </source>
</evidence>
<proteinExistence type="predicted"/>
<feature type="domain" description="NAD(P)-binding" evidence="1">
    <location>
        <begin position="7"/>
        <end position="186"/>
    </location>
</feature>